<dbReference type="RefSeq" id="WP_169417282.1">
    <property type="nucleotide sequence ID" value="NZ_JABBFX010000001.1"/>
</dbReference>
<dbReference type="Proteomes" id="UP000541185">
    <property type="component" value="Unassembled WGS sequence"/>
</dbReference>
<sequence>MFANSRLLRRLRRQLPSLYEAAIFAALAAAAVAAWMAPADAGEQGEPQCGQIQSSTPVIAR</sequence>
<organism evidence="1 2">
    <name type="scientific">Ramlibacter agri</name>
    <dbReference type="NCBI Taxonomy" id="2728837"/>
    <lineage>
        <taxon>Bacteria</taxon>
        <taxon>Pseudomonadati</taxon>
        <taxon>Pseudomonadota</taxon>
        <taxon>Betaproteobacteria</taxon>
        <taxon>Burkholderiales</taxon>
        <taxon>Comamonadaceae</taxon>
        <taxon>Ramlibacter</taxon>
    </lineage>
</organism>
<reference evidence="1 2" key="1">
    <citation type="submission" date="2020-04" db="EMBL/GenBank/DDBJ databases">
        <title>Ramlibacter sp. G-1-2-2 isolated from soil.</title>
        <authorList>
            <person name="Dahal R.H."/>
        </authorList>
    </citation>
    <scope>NUCLEOTIDE SEQUENCE [LARGE SCALE GENOMIC DNA]</scope>
    <source>
        <strain evidence="1 2">G-1-2-2</strain>
    </source>
</reference>
<dbReference type="AlphaFoldDB" id="A0A848H2X6"/>
<evidence type="ECO:0000313" key="2">
    <source>
        <dbReference type="Proteomes" id="UP000541185"/>
    </source>
</evidence>
<gene>
    <name evidence="1" type="ORF">HHL11_04720</name>
</gene>
<protein>
    <submittedName>
        <fullName evidence="1">Uncharacterized protein</fullName>
    </submittedName>
</protein>
<keyword evidence="2" id="KW-1185">Reference proteome</keyword>
<dbReference type="EMBL" id="JABBFX010000001">
    <property type="protein sequence ID" value="NML43043.1"/>
    <property type="molecule type" value="Genomic_DNA"/>
</dbReference>
<comment type="caution">
    <text evidence="1">The sequence shown here is derived from an EMBL/GenBank/DDBJ whole genome shotgun (WGS) entry which is preliminary data.</text>
</comment>
<accession>A0A848H2X6</accession>
<evidence type="ECO:0000313" key="1">
    <source>
        <dbReference type="EMBL" id="NML43043.1"/>
    </source>
</evidence>
<proteinExistence type="predicted"/>
<name>A0A848H2X6_9BURK</name>